<organism evidence="2">
    <name type="scientific">marine metagenome</name>
    <dbReference type="NCBI Taxonomy" id="408172"/>
    <lineage>
        <taxon>unclassified sequences</taxon>
        <taxon>metagenomes</taxon>
        <taxon>ecological metagenomes</taxon>
    </lineage>
</organism>
<gene>
    <name evidence="2" type="ORF">METZ01_LOCUS150199</name>
</gene>
<feature type="transmembrane region" description="Helical" evidence="1">
    <location>
        <begin position="12"/>
        <end position="36"/>
    </location>
</feature>
<keyword evidence="1" id="KW-1133">Transmembrane helix</keyword>
<protein>
    <submittedName>
        <fullName evidence="2">Uncharacterized protein</fullName>
    </submittedName>
</protein>
<feature type="non-terminal residue" evidence="2">
    <location>
        <position position="1"/>
    </location>
</feature>
<reference evidence="2" key="1">
    <citation type="submission" date="2018-05" db="EMBL/GenBank/DDBJ databases">
        <authorList>
            <person name="Lanie J.A."/>
            <person name="Ng W.-L."/>
            <person name="Kazmierczak K.M."/>
            <person name="Andrzejewski T.M."/>
            <person name="Davidsen T.M."/>
            <person name="Wayne K.J."/>
            <person name="Tettelin H."/>
            <person name="Glass J.I."/>
            <person name="Rusch D."/>
            <person name="Podicherti R."/>
            <person name="Tsui H.-C.T."/>
            <person name="Winkler M.E."/>
        </authorList>
    </citation>
    <scope>NUCLEOTIDE SEQUENCE</scope>
</reference>
<evidence type="ECO:0000313" key="2">
    <source>
        <dbReference type="EMBL" id="SVA97345.1"/>
    </source>
</evidence>
<dbReference type="AlphaFoldDB" id="A0A382A738"/>
<dbReference type="EMBL" id="UINC01024189">
    <property type="protein sequence ID" value="SVA97345.1"/>
    <property type="molecule type" value="Genomic_DNA"/>
</dbReference>
<proteinExistence type="predicted"/>
<keyword evidence="1" id="KW-0812">Transmembrane</keyword>
<evidence type="ECO:0000256" key="1">
    <source>
        <dbReference type="SAM" id="Phobius"/>
    </source>
</evidence>
<name>A0A382A738_9ZZZZ</name>
<sequence>VGPKVTPGRPTISLVGLASIAFFPALWFGIGATALAGQTQHLESAKPTGQPIAPFFEGWYSNPDGTYTFSFGYHNFNTEETVHIPLGAGNRIEPAQFDRGEQPTLYPARPSRRERGVFTVTVPGEFGERRQPVVWTVTAHGTTYSVPAKIGVDAYELDYAPRAGGSVAPLVGFESDGERGQNPQGMVWSQTLEAAVGQPLEVRVWVSDPSARPDDQTRPDAGVDVPIGLRWFTHRGPVEASFLEAQGEVGPLVGNSEDSWATMATFTEPGDYVLRVRADNWTARDSSAGNQCCWTNGYVRVSVRP</sequence>
<keyword evidence="1" id="KW-0472">Membrane</keyword>
<accession>A0A382A738</accession>